<evidence type="ECO:0000313" key="6">
    <source>
        <dbReference type="Proteomes" id="UP000266273"/>
    </source>
</evidence>
<keyword evidence="2 5" id="KW-0645">Protease</keyword>
<dbReference type="PANTHER" id="PTHR30302">
    <property type="entry name" value="HYDROGENASE 1 MATURATION PROTEASE"/>
    <property type="match status" value="1"/>
</dbReference>
<keyword evidence="4" id="KW-0378">Hydrolase</keyword>
<dbReference type="RefSeq" id="WP_119060981.1">
    <property type="nucleotide sequence ID" value="NZ_QXDF01000001.1"/>
</dbReference>
<evidence type="ECO:0000256" key="3">
    <source>
        <dbReference type="ARBA" id="ARBA00022750"/>
    </source>
</evidence>
<dbReference type="Proteomes" id="UP000266273">
    <property type="component" value="Unassembled WGS sequence"/>
</dbReference>
<proteinExistence type="inferred from homology"/>
<dbReference type="Pfam" id="PF01750">
    <property type="entry name" value="HycI"/>
    <property type="match status" value="1"/>
</dbReference>
<protein>
    <submittedName>
        <fullName evidence="5">Hydrogenase maturation protease</fullName>
    </submittedName>
</protein>
<dbReference type="Gene3D" id="3.40.50.1450">
    <property type="entry name" value="HybD-like"/>
    <property type="match status" value="1"/>
</dbReference>
<evidence type="ECO:0000313" key="5">
    <source>
        <dbReference type="EMBL" id="RIA56159.1"/>
    </source>
</evidence>
<dbReference type="PANTHER" id="PTHR30302:SF1">
    <property type="entry name" value="HYDROGENASE 2 MATURATION PROTEASE"/>
    <property type="match status" value="1"/>
</dbReference>
<keyword evidence="3" id="KW-0064">Aspartyl protease</keyword>
<dbReference type="InterPro" id="IPR000671">
    <property type="entry name" value="Peptidase_A31"/>
</dbReference>
<reference evidence="5 6" key="1">
    <citation type="submission" date="2018-08" db="EMBL/GenBank/DDBJ databases">
        <title>Genomic Encyclopedia of Archaeal and Bacterial Type Strains, Phase II (KMG-II): from individual species to whole genera.</title>
        <authorList>
            <person name="Goeker M."/>
        </authorList>
    </citation>
    <scope>NUCLEOTIDE SEQUENCE [LARGE SCALE GENOMIC DNA]</scope>
    <source>
        <strain evidence="5 6">DSM 5002</strain>
    </source>
</reference>
<evidence type="ECO:0000256" key="1">
    <source>
        <dbReference type="ARBA" id="ARBA00006814"/>
    </source>
</evidence>
<comment type="caution">
    <text evidence="5">The sequence shown here is derived from an EMBL/GenBank/DDBJ whole genome shotgun (WGS) entry which is preliminary data.</text>
</comment>
<dbReference type="PRINTS" id="PR00446">
    <property type="entry name" value="HYDRGNUPTAKE"/>
</dbReference>
<dbReference type="SUPFAM" id="SSF53163">
    <property type="entry name" value="HybD-like"/>
    <property type="match status" value="1"/>
</dbReference>
<keyword evidence="6" id="KW-1185">Reference proteome</keyword>
<sequence>MDERRDILILGLGNRLMSDDAAGPLVIDRLAESGVAGARLCDGGTIGMALLPDIEASRALIAVDAAHFDSVPGTVRVFEGAEMDRQLGTKKFSAHDVALSDLIGAAAMRGTCPARRALVGVQPVQATLGTEPTPAVAAAIGEMAARVLELAARWRVEVEAA</sequence>
<organism evidence="5 6">
    <name type="scientific">Dichotomicrobium thermohalophilum</name>
    <dbReference type="NCBI Taxonomy" id="933063"/>
    <lineage>
        <taxon>Bacteria</taxon>
        <taxon>Pseudomonadati</taxon>
        <taxon>Pseudomonadota</taxon>
        <taxon>Alphaproteobacteria</taxon>
        <taxon>Hyphomicrobiales</taxon>
        <taxon>Hyphomicrobiaceae</taxon>
        <taxon>Dichotomicrobium</taxon>
    </lineage>
</organism>
<name>A0A397Q6Q8_9HYPH</name>
<dbReference type="NCBIfam" id="TIGR00072">
    <property type="entry name" value="hydrog_prot"/>
    <property type="match status" value="1"/>
</dbReference>
<dbReference type="GO" id="GO:0016485">
    <property type="term" value="P:protein processing"/>
    <property type="evidence" value="ECO:0007669"/>
    <property type="project" value="TreeGrafter"/>
</dbReference>
<dbReference type="EMBL" id="QXDF01000001">
    <property type="protein sequence ID" value="RIA56159.1"/>
    <property type="molecule type" value="Genomic_DNA"/>
</dbReference>
<evidence type="ECO:0000256" key="4">
    <source>
        <dbReference type="ARBA" id="ARBA00022801"/>
    </source>
</evidence>
<comment type="similarity">
    <text evidence="1">Belongs to the peptidase A31 family.</text>
</comment>
<accession>A0A397Q6Q8</accession>
<gene>
    <name evidence="5" type="ORF">BXY53_1260</name>
</gene>
<dbReference type="InterPro" id="IPR023430">
    <property type="entry name" value="Pept_HybD-like_dom_sf"/>
</dbReference>
<evidence type="ECO:0000256" key="2">
    <source>
        <dbReference type="ARBA" id="ARBA00022670"/>
    </source>
</evidence>
<dbReference type="OrthoDB" id="9792731at2"/>
<dbReference type="AlphaFoldDB" id="A0A397Q6Q8"/>
<dbReference type="GO" id="GO:0008047">
    <property type="term" value="F:enzyme activator activity"/>
    <property type="evidence" value="ECO:0007669"/>
    <property type="project" value="InterPro"/>
</dbReference>
<dbReference type="GO" id="GO:0004190">
    <property type="term" value="F:aspartic-type endopeptidase activity"/>
    <property type="evidence" value="ECO:0007669"/>
    <property type="project" value="UniProtKB-KW"/>
</dbReference>